<feature type="compositionally biased region" description="Basic and acidic residues" evidence="1">
    <location>
        <begin position="130"/>
        <end position="142"/>
    </location>
</feature>
<sequence>MSRRCLCAMTAALAGVLVLSGCSSDKDGSARTLRPPADQFQLIGEPDFDWYLSGDRRVAPLQIFSDQWRVWLQWHPGQPVPSVFVLDAGQWQVAEPRRHGKFSVIDGQWRQLRFQGGMLRADARHGREHFNASRQPQVRERPASAIASSATDTQGARQKFEADLFELQMQDQTIRQALMRWAADHRWHFENGHWAVPVDLPITASARFEGSFISAVRALLAATDIAGRPLQPCFYANRVLRVISANESCDPTAKQIGGQ</sequence>
<feature type="chain" id="PRO_5015354238" description="Toxin co-regulated pilus biosynthesis protein Q C-terminal domain-containing protein" evidence="2">
    <location>
        <begin position="26"/>
        <end position="259"/>
    </location>
</feature>
<evidence type="ECO:0000313" key="4">
    <source>
        <dbReference type="EMBL" id="AWB33520.1"/>
    </source>
</evidence>
<evidence type="ECO:0000256" key="1">
    <source>
        <dbReference type="SAM" id="MobiDB-lite"/>
    </source>
</evidence>
<name>A0A2R4XI94_9BURK</name>
<dbReference type="AlphaFoldDB" id="A0A2R4XI94"/>
<feature type="signal peptide" evidence="2">
    <location>
        <begin position="1"/>
        <end position="25"/>
    </location>
</feature>
<keyword evidence="2" id="KW-0732">Signal</keyword>
<dbReference type="Pfam" id="PF10671">
    <property type="entry name" value="TcpQ"/>
    <property type="match status" value="1"/>
</dbReference>
<reference evidence="4 5" key="1">
    <citation type="submission" date="2018-04" db="EMBL/GenBank/DDBJ databases">
        <title>Bordetella sp. HZ20 isolated from seawater.</title>
        <authorList>
            <person name="Sun C."/>
        </authorList>
    </citation>
    <scope>NUCLEOTIDE SEQUENCE [LARGE SCALE GENOMIC DNA]</scope>
    <source>
        <strain evidence="4 5">HZ20</strain>
    </source>
</reference>
<evidence type="ECO:0000313" key="5">
    <source>
        <dbReference type="Proteomes" id="UP000244571"/>
    </source>
</evidence>
<dbReference type="InterPro" id="IPR018927">
    <property type="entry name" value="Pilus_synth_Q_C"/>
</dbReference>
<dbReference type="InterPro" id="IPR038161">
    <property type="entry name" value="VirB9/CagX/TrbG_C_sf"/>
</dbReference>
<organism evidence="4 5">
    <name type="scientific">Orrella marina</name>
    <dbReference type="NCBI Taxonomy" id="2163011"/>
    <lineage>
        <taxon>Bacteria</taxon>
        <taxon>Pseudomonadati</taxon>
        <taxon>Pseudomonadota</taxon>
        <taxon>Betaproteobacteria</taxon>
        <taxon>Burkholderiales</taxon>
        <taxon>Alcaligenaceae</taxon>
        <taxon>Orrella</taxon>
    </lineage>
</organism>
<dbReference type="Proteomes" id="UP000244571">
    <property type="component" value="Chromosome"/>
</dbReference>
<evidence type="ECO:0000259" key="3">
    <source>
        <dbReference type="Pfam" id="PF10671"/>
    </source>
</evidence>
<proteinExistence type="predicted"/>
<gene>
    <name evidence="4" type="ORF">DBV39_07135</name>
</gene>
<dbReference type="InterPro" id="IPR033645">
    <property type="entry name" value="VirB9/CagX/TrbG_C"/>
</dbReference>
<dbReference type="Gene3D" id="3.55.50.70">
    <property type="match status" value="1"/>
</dbReference>
<protein>
    <recommendedName>
        <fullName evidence="3">Toxin co-regulated pilus biosynthesis protein Q C-terminal domain-containing protein</fullName>
    </recommendedName>
</protein>
<dbReference type="Gene3D" id="2.60.40.2500">
    <property type="match status" value="1"/>
</dbReference>
<dbReference type="PROSITE" id="PS51257">
    <property type="entry name" value="PROKAR_LIPOPROTEIN"/>
    <property type="match status" value="1"/>
</dbReference>
<evidence type="ECO:0000256" key="2">
    <source>
        <dbReference type="SAM" id="SignalP"/>
    </source>
</evidence>
<keyword evidence="5" id="KW-1185">Reference proteome</keyword>
<feature type="domain" description="Toxin co-regulated pilus biosynthesis protein Q C-terminal" evidence="3">
    <location>
        <begin position="165"/>
        <end position="243"/>
    </location>
</feature>
<accession>A0A2R4XI94</accession>
<dbReference type="EMBL" id="CP028901">
    <property type="protein sequence ID" value="AWB33520.1"/>
    <property type="molecule type" value="Genomic_DNA"/>
</dbReference>
<feature type="region of interest" description="Disordered" evidence="1">
    <location>
        <begin position="130"/>
        <end position="154"/>
    </location>
</feature>
<dbReference type="KEGG" id="boz:DBV39_07135"/>
<dbReference type="CDD" id="cd06911">
    <property type="entry name" value="VirB9_CagX_TrbG"/>
    <property type="match status" value="1"/>
</dbReference>